<dbReference type="PANTHER" id="PTHR33258:SF1">
    <property type="entry name" value="TRANSPOSASE INSL FOR INSERTION SEQUENCE ELEMENT IS186A-RELATED"/>
    <property type="match status" value="1"/>
</dbReference>
<dbReference type="InterPro" id="IPR047952">
    <property type="entry name" value="Transpos_IS4"/>
</dbReference>
<comment type="caution">
    <text evidence="6">The sequence shown here is derived from an EMBL/GenBank/DDBJ whole genome shotgun (WGS) entry which is preliminary data.</text>
</comment>
<dbReference type="PANTHER" id="PTHR33258">
    <property type="entry name" value="TRANSPOSASE INSL FOR INSERTION SEQUENCE ELEMENT IS186A-RELATED"/>
    <property type="match status" value="1"/>
</dbReference>
<dbReference type="SUPFAM" id="SSF53098">
    <property type="entry name" value="Ribonuclease H-like"/>
    <property type="match status" value="1"/>
</dbReference>
<keyword evidence="2" id="KW-0815">Transposition</keyword>
<dbReference type="NCBIfam" id="NF033592">
    <property type="entry name" value="transpos_IS4_1"/>
    <property type="match status" value="1"/>
</dbReference>
<keyword evidence="3" id="KW-0238">DNA-binding</keyword>
<dbReference type="GO" id="GO:0004803">
    <property type="term" value="F:transposase activity"/>
    <property type="evidence" value="ECO:0007669"/>
    <property type="project" value="InterPro"/>
</dbReference>
<proteinExistence type="inferred from homology"/>
<name>A0AA87IKE0_9BACL</name>
<evidence type="ECO:0000313" key="6">
    <source>
        <dbReference type="EMBL" id="EIM05782.1"/>
    </source>
</evidence>
<gene>
    <name evidence="6" type="ORF">A1A1_14354</name>
</gene>
<dbReference type="EMBL" id="AJYB01000051">
    <property type="protein sequence ID" value="EIM05782.1"/>
    <property type="molecule type" value="Genomic_DNA"/>
</dbReference>
<dbReference type="Proteomes" id="UP000004725">
    <property type="component" value="Unassembled WGS sequence"/>
</dbReference>
<protein>
    <submittedName>
        <fullName evidence="6">Transposase of IS5377-like element</fullName>
    </submittedName>
</protein>
<comment type="similarity">
    <text evidence="1">Belongs to the transposase 11 family.</text>
</comment>
<dbReference type="AlphaFoldDB" id="A0AA87IKE0"/>
<dbReference type="Pfam" id="PF01609">
    <property type="entry name" value="DDE_Tnp_1"/>
    <property type="match status" value="1"/>
</dbReference>
<organism evidence="6 7">
    <name type="scientific">Planococcus antarcticus DSM 14505</name>
    <dbReference type="NCBI Taxonomy" id="1185653"/>
    <lineage>
        <taxon>Bacteria</taxon>
        <taxon>Bacillati</taxon>
        <taxon>Bacillota</taxon>
        <taxon>Bacilli</taxon>
        <taxon>Bacillales</taxon>
        <taxon>Caryophanaceae</taxon>
        <taxon>Planococcus</taxon>
    </lineage>
</organism>
<evidence type="ECO:0000259" key="5">
    <source>
        <dbReference type="Pfam" id="PF01609"/>
    </source>
</evidence>
<dbReference type="InterPro" id="IPR002559">
    <property type="entry name" value="Transposase_11"/>
</dbReference>
<dbReference type="GO" id="GO:0003677">
    <property type="term" value="F:DNA binding"/>
    <property type="evidence" value="ECO:0007669"/>
    <property type="project" value="UniProtKB-KW"/>
</dbReference>
<evidence type="ECO:0000313" key="7">
    <source>
        <dbReference type="Proteomes" id="UP000004725"/>
    </source>
</evidence>
<keyword evidence="4" id="KW-0233">DNA recombination</keyword>
<sequence>MKQNTMFPNLIQKFITNEEVATLTELIGYEDTARKLTVGKLIEYLVTVAASEWKGYRHCGDVGTSAGLVDVDHSTISKKMKELDYQLMKKAFALVVGKCNRATRRALKIPNRLLLVDSTTITVGKSRLPWALYHGERSGIKLHVSYTPETNMPLDVVETTGLVHDGPVGERLADRRFILVQDRAYFNIKRIDRFVSDYQDFVIRVKENVELSTVKSLQRLPEEESNVTRDFTCRLGTPQSRSTKRHRMVFFTDHKGHEIRVVTNLLNLSAEAIARIYKARWGIESFFRWIKQNLNVPKLFGQTPNAVYNQLFAALIAYVLIQWLYQKTKLAIRLPALSLVAFQRTLLTGTLPLIWLDALTTFLHEYFALSRSSLSFIG</sequence>
<accession>A0AA87IKE0</accession>
<evidence type="ECO:0000256" key="3">
    <source>
        <dbReference type="ARBA" id="ARBA00023125"/>
    </source>
</evidence>
<evidence type="ECO:0000256" key="4">
    <source>
        <dbReference type="ARBA" id="ARBA00023172"/>
    </source>
</evidence>
<dbReference type="RefSeq" id="WP_006830828.1">
    <property type="nucleotide sequence ID" value="NZ_AJYB01000051.1"/>
</dbReference>
<reference evidence="6 7" key="1">
    <citation type="journal article" date="2012" name="J. Bacteriol.">
        <title>Genome Sequence of the Antarctic Psychrophile Bacterium Planococcus antarcticus DSM 14505.</title>
        <authorList>
            <person name="Margolles A."/>
            <person name="Gueimonde M."/>
            <person name="Sanchez B."/>
        </authorList>
    </citation>
    <scope>NUCLEOTIDE SEQUENCE [LARGE SCALE GENOMIC DNA]</scope>
    <source>
        <strain evidence="6 7">DSM 14505</strain>
    </source>
</reference>
<dbReference type="GO" id="GO:0006313">
    <property type="term" value="P:DNA transposition"/>
    <property type="evidence" value="ECO:0007669"/>
    <property type="project" value="InterPro"/>
</dbReference>
<evidence type="ECO:0000256" key="2">
    <source>
        <dbReference type="ARBA" id="ARBA00022578"/>
    </source>
</evidence>
<feature type="domain" description="Transposase IS4-like" evidence="5">
    <location>
        <begin position="112"/>
        <end position="320"/>
    </location>
</feature>
<evidence type="ECO:0000256" key="1">
    <source>
        <dbReference type="ARBA" id="ARBA00010075"/>
    </source>
</evidence>
<dbReference type="InterPro" id="IPR012337">
    <property type="entry name" value="RNaseH-like_sf"/>
</dbReference>